<dbReference type="PROSITE" id="PS51257">
    <property type="entry name" value="PROKAR_LIPOPROTEIN"/>
    <property type="match status" value="1"/>
</dbReference>
<organism evidence="7 8">
    <name type="scientific">Pseudaquabacterium terrae</name>
    <dbReference type="NCBI Taxonomy" id="2732868"/>
    <lineage>
        <taxon>Bacteria</taxon>
        <taxon>Pseudomonadati</taxon>
        <taxon>Pseudomonadota</taxon>
        <taxon>Betaproteobacteria</taxon>
        <taxon>Burkholderiales</taxon>
        <taxon>Sphaerotilaceae</taxon>
        <taxon>Pseudaquabacterium</taxon>
    </lineage>
</organism>
<dbReference type="InterPro" id="IPR050330">
    <property type="entry name" value="Bact_OuterMem_StrucFunc"/>
</dbReference>
<dbReference type="Pfam" id="PF00691">
    <property type="entry name" value="OmpA"/>
    <property type="match status" value="1"/>
</dbReference>
<sequence>MAAKRFHTLIAPIALSSLLACAGAALATDFGKRTPEVKELVDALKPSAQPAERTRGLAVVGAAATAAKPSASMQVGFDFGSAEVISRDVVKIDRLAEALKSDSLREYKYLVIGHTDAVGPLPLNMQLSRDRAASVVNHLKRQGVAAERIVFEGRGPNELLNPRQPDAAENRRVEVRLMQ</sequence>
<dbReference type="PROSITE" id="PS51123">
    <property type="entry name" value="OMPA_2"/>
    <property type="match status" value="1"/>
</dbReference>
<dbReference type="InterPro" id="IPR006665">
    <property type="entry name" value="OmpA-like"/>
</dbReference>
<proteinExistence type="predicted"/>
<keyword evidence="5" id="KW-0732">Signal</keyword>
<keyword evidence="3" id="KW-0998">Cell outer membrane</keyword>
<dbReference type="EMBL" id="JABRWJ010000007">
    <property type="protein sequence ID" value="NRF70173.1"/>
    <property type="molecule type" value="Genomic_DNA"/>
</dbReference>
<dbReference type="PANTHER" id="PTHR30329:SF21">
    <property type="entry name" value="LIPOPROTEIN YIAD-RELATED"/>
    <property type="match status" value="1"/>
</dbReference>
<evidence type="ECO:0000259" key="6">
    <source>
        <dbReference type="PROSITE" id="PS51123"/>
    </source>
</evidence>
<evidence type="ECO:0000256" key="4">
    <source>
        <dbReference type="PROSITE-ProRule" id="PRU00473"/>
    </source>
</evidence>
<keyword evidence="2 4" id="KW-0472">Membrane</keyword>
<dbReference type="PANTHER" id="PTHR30329">
    <property type="entry name" value="STATOR ELEMENT OF FLAGELLAR MOTOR COMPLEX"/>
    <property type="match status" value="1"/>
</dbReference>
<feature type="chain" id="PRO_5046718396" evidence="5">
    <location>
        <begin position="28"/>
        <end position="179"/>
    </location>
</feature>
<evidence type="ECO:0000256" key="3">
    <source>
        <dbReference type="ARBA" id="ARBA00023237"/>
    </source>
</evidence>
<keyword evidence="8" id="KW-1185">Reference proteome</keyword>
<comment type="subcellular location">
    <subcellularLocation>
        <location evidence="1">Cell outer membrane</location>
    </subcellularLocation>
</comment>
<feature type="domain" description="OmpA-like" evidence="6">
    <location>
        <begin position="64"/>
        <end position="179"/>
    </location>
</feature>
<evidence type="ECO:0000256" key="1">
    <source>
        <dbReference type="ARBA" id="ARBA00004442"/>
    </source>
</evidence>
<reference evidence="7 8" key="1">
    <citation type="submission" date="2020-05" db="EMBL/GenBank/DDBJ databases">
        <title>Aquincola sp. isolate from soil.</title>
        <authorList>
            <person name="Han J."/>
            <person name="Kim D.-U."/>
        </authorList>
    </citation>
    <scope>NUCLEOTIDE SEQUENCE [LARGE SCALE GENOMIC DNA]</scope>
    <source>
        <strain evidence="7 8">S2</strain>
    </source>
</reference>
<protein>
    <submittedName>
        <fullName evidence="7">OmpA family protein</fullName>
    </submittedName>
</protein>
<dbReference type="PRINTS" id="PR01021">
    <property type="entry name" value="OMPADOMAIN"/>
</dbReference>
<evidence type="ECO:0000256" key="5">
    <source>
        <dbReference type="SAM" id="SignalP"/>
    </source>
</evidence>
<evidence type="ECO:0000256" key="2">
    <source>
        <dbReference type="ARBA" id="ARBA00023136"/>
    </source>
</evidence>
<accession>A0ABX2ENI3</accession>
<evidence type="ECO:0000313" key="8">
    <source>
        <dbReference type="Proteomes" id="UP000737171"/>
    </source>
</evidence>
<dbReference type="RefSeq" id="WP_173128521.1">
    <property type="nucleotide sequence ID" value="NZ_JABRWJ010000007.1"/>
</dbReference>
<dbReference type="InterPro" id="IPR036737">
    <property type="entry name" value="OmpA-like_sf"/>
</dbReference>
<dbReference type="CDD" id="cd07185">
    <property type="entry name" value="OmpA_C-like"/>
    <property type="match status" value="1"/>
</dbReference>
<comment type="caution">
    <text evidence="7">The sequence shown here is derived from an EMBL/GenBank/DDBJ whole genome shotgun (WGS) entry which is preliminary data.</text>
</comment>
<evidence type="ECO:0000313" key="7">
    <source>
        <dbReference type="EMBL" id="NRF70173.1"/>
    </source>
</evidence>
<dbReference type="InterPro" id="IPR006664">
    <property type="entry name" value="OMP_bac"/>
</dbReference>
<dbReference type="Proteomes" id="UP000737171">
    <property type="component" value="Unassembled WGS sequence"/>
</dbReference>
<dbReference type="Gene3D" id="3.30.1330.60">
    <property type="entry name" value="OmpA-like domain"/>
    <property type="match status" value="1"/>
</dbReference>
<feature type="signal peptide" evidence="5">
    <location>
        <begin position="1"/>
        <end position="27"/>
    </location>
</feature>
<dbReference type="SUPFAM" id="SSF103088">
    <property type="entry name" value="OmpA-like"/>
    <property type="match status" value="1"/>
</dbReference>
<name>A0ABX2ENI3_9BURK</name>
<gene>
    <name evidence="7" type="ORF">HLB44_24505</name>
</gene>